<feature type="binding site" evidence="8">
    <location>
        <position position="143"/>
    </location>
    <ligand>
        <name>4-imidazolone-5-propanoate</name>
        <dbReference type="ChEBI" id="CHEBI:77893"/>
    </ligand>
</feature>
<keyword evidence="5 8" id="KW-0369">Histidine metabolism</keyword>
<evidence type="ECO:0000256" key="4">
    <source>
        <dbReference type="ARBA" id="ARBA00022801"/>
    </source>
</evidence>
<feature type="binding site" evidence="8">
    <location>
        <position position="316"/>
    </location>
    <ligand>
        <name>Fe(3+)</name>
        <dbReference type="ChEBI" id="CHEBI:29034"/>
    </ligand>
</feature>
<dbReference type="GO" id="GO:0019557">
    <property type="term" value="P:L-histidine catabolic process to glutamate and formate"/>
    <property type="evidence" value="ECO:0007669"/>
    <property type="project" value="UniProtKB-UniPathway"/>
</dbReference>
<keyword evidence="3 8" id="KW-0479">Metal-binding</keyword>
<dbReference type="GO" id="GO:0005506">
    <property type="term" value="F:iron ion binding"/>
    <property type="evidence" value="ECO:0007669"/>
    <property type="project" value="UniProtKB-UniRule"/>
</dbReference>
<keyword evidence="2 8" id="KW-0963">Cytoplasm</keyword>
<dbReference type="InterPro" id="IPR006680">
    <property type="entry name" value="Amidohydro-rel"/>
</dbReference>
<evidence type="ECO:0000256" key="8">
    <source>
        <dbReference type="HAMAP-Rule" id="MF_00372"/>
    </source>
</evidence>
<dbReference type="CDD" id="cd01296">
    <property type="entry name" value="Imidazolone-5PH"/>
    <property type="match status" value="1"/>
</dbReference>
<sequence length="402" mass="42664">MADTKVFRGAQLATFASAGAPYGLVENGAIAVSAGVIRWVGPKAELPVQFDTAEVEDLGGRLVTPGLIDCHTHVVYGGDRAQEFEMRLNGASYEDIARAGGGIISTVKATRDASVDDLVQSALPRVDAMIAEGVCSIEVKSGYGLAPEPELNMLRAARRIAELRPIHIETTYLGAHATPPEFQGRDANYISDVVIPTLRTAFDEGLVDCVDGFCEGIAFQPDQIARVFEAAKTLGLPVKLHAEQLSNLGGAKLAASYGALSADHIEYLDEEGVVAMAQAGTTAVILPGAYYTLRETQKPPIQTLRDHNTPMALATDCNPGSSPLTSLLLTMNMGCTLFRMTPEEALAGVTCNAARALGLTDRGTLAVGQRADLAVWNVARPAELAYRIGFNPLHKRIYGGQA</sequence>
<feature type="binding site" evidence="8">
    <location>
        <position position="241"/>
    </location>
    <ligand>
        <name>Fe(3+)</name>
        <dbReference type="ChEBI" id="CHEBI:29034"/>
    </ligand>
</feature>
<evidence type="ECO:0000256" key="5">
    <source>
        <dbReference type="ARBA" id="ARBA00022808"/>
    </source>
</evidence>
<evidence type="ECO:0000256" key="1">
    <source>
        <dbReference type="ARBA" id="ARBA00012864"/>
    </source>
</evidence>
<dbReference type="NCBIfam" id="TIGR01224">
    <property type="entry name" value="hutI"/>
    <property type="match status" value="1"/>
</dbReference>
<accession>A0A0P1GT74</accession>
<evidence type="ECO:0000256" key="3">
    <source>
        <dbReference type="ARBA" id="ARBA00022723"/>
    </source>
</evidence>
<feature type="binding site" evidence="8">
    <location>
        <position position="73"/>
    </location>
    <ligand>
        <name>Fe(3+)</name>
        <dbReference type="ChEBI" id="CHEBI:29034"/>
    </ligand>
</feature>
<reference evidence="10 11" key="1">
    <citation type="submission" date="2015-09" db="EMBL/GenBank/DDBJ databases">
        <authorList>
            <consortium name="Swine Surveillance"/>
        </authorList>
    </citation>
    <scope>NUCLEOTIDE SEQUENCE [LARGE SCALE GENOMIC DNA]</scope>
    <source>
        <strain evidence="10 11">CECT 7557</strain>
    </source>
</reference>
<evidence type="ECO:0000313" key="10">
    <source>
        <dbReference type="EMBL" id="CUH78637.1"/>
    </source>
</evidence>
<feature type="binding site" evidence="8">
    <location>
        <position position="71"/>
    </location>
    <ligand>
        <name>Zn(2+)</name>
        <dbReference type="ChEBI" id="CHEBI:29105"/>
    </ligand>
</feature>
<keyword evidence="4 8" id="KW-0378">Hydrolase</keyword>
<dbReference type="AlphaFoldDB" id="A0A0P1GT74"/>
<feature type="binding site" evidence="8">
    <location>
        <position position="244"/>
    </location>
    <ligand>
        <name>4-imidazolone-5-propanoate</name>
        <dbReference type="ChEBI" id="CHEBI:77893"/>
    </ligand>
</feature>
<dbReference type="STRING" id="928856.SAMN04488049_12035"/>
<dbReference type="InterPro" id="IPR005920">
    <property type="entry name" value="HutI"/>
</dbReference>
<dbReference type="SUPFAM" id="SSF51556">
    <property type="entry name" value="Metallo-dependent hydrolases"/>
    <property type="match status" value="1"/>
</dbReference>
<name>A0A0P1GT74_9RHOB</name>
<dbReference type="Pfam" id="PF01979">
    <property type="entry name" value="Amidohydro_1"/>
    <property type="match status" value="1"/>
</dbReference>
<dbReference type="FunFam" id="3.20.20.140:FF:000007">
    <property type="entry name" value="Imidazolonepropionase"/>
    <property type="match status" value="1"/>
</dbReference>
<feature type="binding site" evidence="8">
    <location>
        <position position="318"/>
    </location>
    <ligand>
        <name>N-formimidoyl-L-glutamate</name>
        <dbReference type="ChEBI" id="CHEBI:58928"/>
    </ligand>
</feature>
<feature type="binding site" evidence="8">
    <location>
        <position position="71"/>
    </location>
    <ligand>
        <name>Fe(3+)</name>
        <dbReference type="ChEBI" id="CHEBI:29034"/>
    </ligand>
</feature>
<dbReference type="RefSeq" id="WP_058290041.1">
    <property type="nucleotide sequence ID" value="NZ_CYSD01000032.1"/>
</dbReference>
<feature type="binding site" evidence="8">
    <location>
        <position position="321"/>
    </location>
    <ligand>
        <name>4-imidazolone-5-propanoate</name>
        <dbReference type="ChEBI" id="CHEBI:77893"/>
    </ligand>
</feature>
<dbReference type="GO" id="GO:0005737">
    <property type="term" value="C:cytoplasm"/>
    <property type="evidence" value="ECO:0007669"/>
    <property type="project" value="UniProtKB-SubCell"/>
</dbReference>
<dbReference type="Gene3D" id="3.20.20.140">
    <property type="entry name" value="Metal-dependent hydrolases"/>
    <property type="match status" value="1"/>
</dbReference>
<evidence type="ECO:0000256" key="6">
    <source>
        <dbReference type="ARBA" id="ARBA00022833"/>
    </source>
</evidence>
<keyword evidence="11" id="KW-1185">Reference proteome</keyword>
<dbReference type="InterPro" id="IPR032466">
    <property type="entry name" value="Metal_Hydrolase"/>
</dbReference>
<feature type="binding site" evidence="8">
    <location>
        <position position="73"/>
    </location>
    <ligand>
        <name>Zn(2+)</name>
        <dbReference type="ChEBI" id="CHEBI:29105"/>
    </ligand>
</feature>
<dbReference type="InterPro" id="IPR011059">
    <property type="entry name" value="Metal-dep_hydrolase_composite"/>
</dbReference>
<comment type="catalytic activity">
    <reaction evidence="8">
        <text>4-imidazolone-5-propanoate + H2O = N-formimidoyl-L-glutamate</text>
        <dbReference type="Rhea" id="RHEA:23660"/>
        <dbReference type="ChEBI" id="CHEBI:15377"/>
        <dbReference type="ChEBI" id="CHEBI:58928"/>
        <dbReference type="ChEBI" id="CHEBI:77893"/>
        <dbReference type="EC" id="3.5.2.7"/>
    </reaction>
</comment>
<dbReference type="Proteomes" id="UP000052022">
    <property type="component" value="Unassembled WGS sequence"/>
</dbReference>
<comment type="pathway">
    <text evidence="8">Amino-acid degradation; L-histidine degradation into L-glutamate; N-formimidoyl-L-glutamate from L-histidine: step 3/3.</text>
</comment>
<dbReference type="OrthoDB" id="9776455at2"/>
<comment type="function">
    <text evidence="8">Catalyzes the hydrolytic cleavage of the carbon-nitrogen bond in imidazolone-5-propanoate to yield N-formimidoyl-L-glutamate. It is the third step in the universal histidine degradation pathway.</text>
</comment>
<dbReference type="GO" id="GO:0050480">
    <property type="term" value="F:imidazolonepropionase activity"/>
    <property type="evidence" value="ECO:0007669"/>
    <property type="project" value="UniProtKB-UniRule"/>
</dbReference>
<keyword evidence="6 8" id="KW-0862">Zinc</keyword>
<dbReference type="EC" id="3.5.2.7" evidence="1 8"/>
<dbReference type="EMBL" id="CYSD01000032">
    <property type="protein sequence ID" value="CUH78637.1"/>
    <property type="molecule type" value="Genomic_DNA"/>
</dbReference>
<feature type="binding site" evidence="8">
    <location>
        <position position="176"/>
    </location>
    <ligand>
        <name>4-imidazolone-5-propanoate</name>
        <dbReference type="ChEBI" id="CHEBI:77893"/>
    </ligand>
</feature>
<evidence type="ECO:0000313" key="11">
    <source>
        <dbReference type="Proteomes" id="UP000052022"/>
    </source>
</evidence>
<comment type="similarity">
    <text evidence="8">Belongs to the metallo-dependent hydrolases superfamily. HutI family.</text>
</comment>
<feature type="binding site" evidence="8">
    <location>
        <position position="241"/>
    </location>
    <ligand>
        <name>Zn(2+)</name>
        <dbReference type="ChEBI" id="CHEBI:29105"/>
    </ligand>
</feature>
<organism evidence="10 11">
    <name type="scientific">Tritonibacter multivorans</name>
    <dbReference type="NCBI Taxonomy" id="928856"/>
    <lineage>
        <taxon>Bacteria</taxon>
        <taxon>Pseudomonadati</taxon>
        <taxon>Pseudomonadota</taxon>
        <taxon>Alphaproteobacteria</taxon>
        <taxon>Rhodobacterales</taxon>
        <taxon>Paracoccaceae</taxon>
        <taxon>Tritonibacter</taxon>
    </lineage>
</organism>
<protein>
    <recommendedName>
        <fullName evidence="1 8">Imidazolonepropionase</fullName>
        <ecNumber evidence="1 8">3.5.2.7</ecNumber>
    </recommendedName>
    <alternativeName>
        <fullName evidence="8">Imidazolone-5-propionate hydrolase</fullName>
    </alternativeName>
</protein>
<feature type="binding site" evidence="8">
    <location>
        <position position="316"/>
    </location>
    <ligand>
        <name>Zn(2+)</name>
        <dbReference type="ChEBI" id="CHEBI:29105"/>
    </ligand>
</feature>
<dbReference type="SUPFAM" id="SSF51338">
    <property type="entry name" value="Composite domain of metallo-dependent hydrolases"/>
    <property type="match status" value="1"/>
</dbReference>
<dbReference type="GO" id="GO:0008270">
    <property type="term" value="F:zinc ion binding"/>
    <property type="evidence" value="ECO:0007669"/>
    <property type="project" value="UniProtKB-UniRule"/>
</dbReference>
<evidence type="ECO:0000256" key="7">
    <source>
        <dbReference type="ARBA" id="ARBA00023004"/>
    </source>
</evidence>
<comment type="cofactor">
    <cofactor evidence="8">
        <name>Zn(2+)</name>
        <dbReference type="ChEBI" id="CHEBI:29105"/>
    </cofactor>
    <cofactor evidence="8">
        <name>Fe(3+)</name>
        <dbReference type="ChEBI" id="CHEBI:29034"/>
    </cofactor>
    <text evidence="8">Binds 1 zinc or iron ion per subunit.</text>
</comment>
<feature type="binding site" evidence="8">
    <location>
        <position position="143"/>
    </location>
    <ligand>
        <name>N-formimidoyl-L-glutamate</name>
        <dbReference type="ChEBI" id="CHEBI:58928"/>
    </ligand>
</feature>
<feature type="binding site" evidence="8">
    <location>
        <position position="80"/>
    </location>
    <ligand>
        <name>4-imidazolone-5-propanoate</name>
        <dbReference type="ChEBI" id="CHEBI:77893"/>
    </ligand>
</feature>
<keyword evidence="7 8" id="KW-0408">Iron</keyword>
<comment type="subcellular location">
    <subcellularLocation>
        <location evidence="8">Cytoplasm</location>
    </subcellularLocation>
</comment>
<proteinExistence type="inferred from homology"/>
<dbReference type="GO" id="GO:0019556">
    <property type="term" value="P:L-histidine catabolic process to glutamate and formamide"/>
    <property type="evidence" value="ECO:0007669"/>
    <property type="project" value="UniProtKB-UniRule"/>
</dbReference>
<feature type="binding site" evidence="8">
    <location>
        <position position="320"/>
    </location>
    <ligand>
        <name>N-formimidoyl-L-glutamate</name>
        <dbReference type="ChEBI" id="CHEBI:58928"/>
    </ligand>
</feature>
<dbReference type="PANTHER" id="PTHR42752">
    <property type="entry name" value="IMIDAZOLONEPROPIONASE"/>
    <property type="match status" value="1"/>
</dbReference>
<dbReference type="HAMAP" id="MF_00372">
    <property type="entry name" value="HutI"/>
    <property type="match status" value="1"/>
</dbReference>
<dbReference type="PANTHER" id="PTHR42752:SF1">
    <property type="entry name" value="IMIDAZOLONEPROPIONASE-RELATED"/>
    <property type="match status" value="1"/>
</dbReference>
<evidence type="ECO:0000256" key="2">
    <source>
        <dbReference type="ARBA" id="ARBA00022490"/>
    </source>
</evidence>
<dbReference type="UniPathway" id="UPA00379">
    <property type="reaction ID" value="UER00551"/>
</dbReference>
<evidence type="ECO:0000259" key="9">
    <source>
        <dbReference type="Pfam" id="PF01979"/>
    </source>
</evidence>
<feature type="domain" description="Amidohydrolase-related" evidence="9">
    <location>
        <begin position="62"/>
        <end position="378"/>
    </location>
</feature>
<dbReference type="Gene3D" id="2.30.40.10">
    <property type="entry name" value="Urease, subunit C, domain 1"/>
    <property type="match status" value="1"/>
</dbReference>
<gene>
    <name evidence="8 10" type="primary">hutI</name>
    <name evidence="10" type="ORF">TRM7557_01973</name>
</gene>